<feature type="compositionally biased region" description="Polar residues" evidence="1">
    <location>
        <begin position="86"/>
        <end position="98"/>
    </location>
</feature>
<gene>
    <name evidence="2" type="ORF">SARC_10299</name>
</gene>
<feature type="compositionally biased region" description="Basic residues" evidence="1">
    <location>
        <begin position="116"/>
        <end position="126"/>
    </location>
</feature>
<proteinExistence type="predicted"/>
<dbReference type="EMBL" id="KQ242795">
    <property type="protein sequence ID" value="KNC77237.1"/>
    <property type="molecule type" value="Genomic_DNA"/>
</dbReference>
<protein>
    <submittedName>
        <fullName evidence="2">Uncharacterized protein</fullName>
    </submittedName>
</protein>
<name>A0A0L0FKD4_9EUKA</name>
<dbReference type="GeneID" id="25910803"/>
<organism evidence="2 3">
    <name type="scientific">Sphaeroforma arctica JP610</name>
    <dbReference type="NCBI Taxonomy" id="667725"/>
    <lineage>
        <taxon>Eukaryota</taxon>
        <taxon>Ichthyosporea</taxon>
        <taxon>Ichthyophonida</taxon>
        <taxon>Sphaeroforma</taxon>
    </lineage>
</organism>
<evidence type="ECO:0000313" key="3">
    <source>
        <dbReference type="Proteomes" id="UP000054560"/>
    </source>
</evidence>
<keyword evidence="3" id="KW-1185">Reference proteome</keyword>
<feature type="region of interest" description="Disordered" evidence="1">
    <location>
        <begin position="21"/>
        <end position="55"/>
    </location>
</feature>
<dbReference type="AlphaFoldDB" id="A0A0L0FKD4"/>
<accession>A0A0L0FKD4</accession>
<feature type="region of interest" description="Disordered" evidence="1">
    <location>
        <begin position="75"/>
        <end position="126"/>
    </location>
</feature>
<dbReference type="RefSeq" id="XP_014151139.1">
    <property type="nucleotide sequence ID" value="XM_014295664.1"/>
</dbReference>
<reference evidence="2 3" key="1">
    <citation type="submission" date="2011-02" db="EMBL/GenBank/DDBJ databases">
        <title>The Genome Sequence of Sphaeroforma arctica JP610.</title>
        <authorList>
            <consortium name="The Broad Institute Genome Sequencing Platform"/>
            <person name="Russ C."/>
            <person name="Cuomo C."/>
            <person name="Young S.K."/>
            <person name="Zeng Q."/>
            <person name="Gargeya S."/>
            <person name="Alvarado L."/>
            <person name="Berlin A."/>
            <person name="Chapman S.B."/>
            <person name="Chen Z."/>
            <person name="Freedman E."/>
            <person name="Gellesch M."/>
            <person name="Goldberg J."/>
            <person name="Griggs A."/>
            <person name="Gujja S."/>
            <person name="Heilman E."/>
            <person name="Heiman D."/>
            <person name="Howarth C."/>
            <person name="Mehta T."/>
            <person name="Neiman D."/>
            <person name="Pearson M."/>
            <person name="Roberts A."/>
            <person name="Saif S."/>
            <person name="Shea T."/>
            <person name="Shenoy N."/>
            <person name="Sisk P."/>
            <person name="Stolte C."/>
            <person name="Sykes S."/>
            <person name="White J."/>
            <person name="Yandava C."/>
            <person name="Burger G."/>
            <person name="Gray M.W."/>
            <person name="Holland P.W.H."/>
            <person name="King N."/>
            <person name="Lang F.B.F."/>
            <person name="Roger A.J."/>
            <person name="Ruiz-Trillo I."/>
            <person name="Haas B."/>
            <person name="Nusbaum C."/>
            <person name="Birren B."/>
        </authorList>
    </citation>
    <scope>NUCLEOTIDE SEQUENCE [LARGE SCALE GENOMIC DNA]</scope>
    <source>
        <strain evidence="2 3">JP610</strain>
    </source>
</reference>
<dbReference type="Proteomes" id="UP000054560">
    <property type="component" value="Unassembled WGS sequence"/>
</dbReference>
<sequence>MYKIALRKDVCDSHNSAGQAFVKSRGRATATTNNPARPYSRGMALGGMQPQSKETNKQCVGNVNTLQAVTQISPSYQRMEMGGLTSKKNTAGLTSRKNPTNKDTRTQHPEKSPSLKQRRRSFNPFKKVKRNVILKESSLASTWALRPTEEKTKSFDTTSQSDTMSLFSFQV</sequence>
<evidence type="ECO:0000256" key="1">
    <source>
        <dbReference type="SAM" id="MobiDB-lite"/>
    </source>
</evidence>
<evidence type="ECO:0000313" key="2">
    <source>
        <dbReference type="EMBL" id="KNC77237.1"/>
    </source>
</evidence>
<feature type="compositionally biased region" description="Basic and acidic residues" evidence="1">
    <location>
        <begin position="100"/>
        <end position="113"/>
    </location>
</feature>